<reference evidence="2 3" key="1">
    <citation type="submission" date="2019-12" db="EMBL/GenBank/DDBJ databases">
        <title>Complete genome sequence of Algicella marina strain 9Alg 56(T) isolated from the red alga Tichocarpus crinitus.</title>
        <authorList>
            <person name="Kim S.-G."/>
            <person name="Nedashkovskaya O.I."/>
        </authorList>
    </citation>
    <scope>NUCLEOTIDE SEQUENCE [LARGE SCALE GENOMIC DNA]</scope>
    <source>
        <strain evidence="2 3">9Alg 56</strain>
    </source>
</reference>
<accession>A0A6P1T363</accession>
<dbReference type="PANTHER" id="PTHR43792">
    <property type="entry name" value="GNAT FAMILY, PUTATIVE (AFU_ORTHOLOGUE AFUA_3G00765)-RELATED-RELATED"/>
    <property type="match status" value="1"/>
</dbReference>
<feature type="domain" description="N-acetyltransferase" evidence="1">
    <location>
        <begin position="12"/>
        <end position="167"/>
    </location>
</feature>
<dbReference type="EMBL" id="CP046620">
    <property type="protein sequence ID" value="QHQ35749.1"/>
    <property type="molecule type" value="Genomic_DNA"/>
</dbReference>
<keyword evidence="2" id="KW-0808">Transferase</keyword>
<dbReference type="SUPFAM" id="SSF55729">
    <property type="entry name" value="Acyl-CoA N-acyltransferases (Nat)"/>
    <property type="match status" value="1"/>
</dbReference>
<dbReference type="KEGG" id="amaq:GO499_11470"/>
<dbReference type="PROSITE" id="PS51186">
    <property type="entry name" value="GNAT"/>
    <property type="match status" value="1"/>
</dbReference>
<name>A0A6P1T363_9RHOB</name>
<dbReference type="InterPro" id="IPR051531">
    <property type="entry name" value="N-acetyltransferase"/>
</dbReference>
<organism evidence="2 3">
    <name type="scientific">Algicella marina</name>
    <dbReference type="NCBI Taxonomy" id="2683284"/>
    <lineage>
        <taxon>Bacteria</taxon>
        <taxon>Pseudomonadati</taxon>
        <taxon>Pseudomonadota</taxon>
        <taxon>Alphaproteobacteria</taxon>
        <taxon>Rhodobacterales</taxon>
        <taxon>Paracoccaceae</taxon>
        <taxon>Algicella</taxon>
    </lineage>
</organism>
<evidence type="ECO:0000259" key="1">
    <source>
        <dbReference type="PROSITE" id="PS51186"/>
    </source>
</evidence>
<keyword evidence="3" id="KW-1185">Reference proteome</keyword>
<dbReference type="GO" id="GO:0016747">
    <property type="term" value="F:acyltransferase activity, transferring groups other than amino-acyl groups"/>
    <property type="evidence" value="ECO:0007669"/>
    <property type="project" value="InterPro"/>
</dbReference>
<dbReference type="RefSeq" id="WP_161862309.1">
    <property type="nucleotide sequence ID" value="NZ_CP046620.1"/>
</dbReference>
<gene>
    <name evidence="2" type="ORF">GO499_11470</name>
</gene>
<dbReference type="Proteomes" id="UP000464495">
    <property type="component" value="Chromosome"/>
</dbReference>
<dbReference type="Gene3D" id="3.40.630.30">
    <property type="match status" value="1"/>
</dbReference>
<dbReference type="InterPro" id="IPR000182">
    <property type="entry name" value="GNAT_dom"/>
</dbReference>
<dbReference type="Pfam" id="PF13302">
    <property type="entry name" value="Acetyltransf_3"/>
    <property type="match status" value="1"/>
</dbReference>
<evidence type="ECO:0000313" key="3">
    <source>
        <dbReference type="Proteomes" id="UP000464495"/>
    </source>
</evidence>
<dbReference type="AlphaFoldDB" id="A0A6P1T363"/>
<evidence type="ECO:0000313" key="2">
    <source>
        <dbReference type="EMBL" id="QHQ35749.1"/>
    </source>
</evidence>
<proteinExistence type="predicted"/>
<dbReference type="PANTHER" id="PTHR43792:SF1">
    <property type="entry name" value="N-ACETYLTRANSFERASE DOMAIN-CONTAINING PROTEIN"/>
    <property type="match status" value="1"/>
</dbReference>
<protein>
    <submittedName>
        <fullName evidence="2">GNAT family N-acetyltransferase</fullName>
    </submittedName>
</protein>
<sequence length="174" mass="19584">MTTIPNLETERLILRAPEGHDFALYRKFYADAEGSGNYGGPLRSDEAYRKLCYDLGHWYLQGFGKWIVERREDGVAVGGCGIVHPIGWPSHELTWWLLPEYRGHGYAAEASRAVIRFACQTLRWPGVETHLRDENEAARKLAQSLGGTVIRRETFPDGVTRDVFALPEPAAEPA</sequence>
<dbReference type="InterPro" id="IPR016181">
    <property type="entry name" value="Acyl_CoA_acyltransferase"/>
</dbReference>